<dbReference type="PANTHER" id="PTHR21163:SF0">
    <property type="entry name" value="GH08205P-RELATED"/>
    <property type="match status" value="1"/>
</dbReference>
<protein>
    <submittedName>
        <fullName evidence="2">Venom polypeptide</fullName>
    </submittedName>
</protein>
<dbReference type="InterPro" id="IPR010629">
    <property type="entry name" value="Ins_allergen"/>
</dbReference>
<feature type="signal peptide" evidence="1">
    <location>
        <begin position="1"/>
        <end position="16"/>
    </location>
</feature>
<feature type="chain" id="PRO_5018114319" evidence="1">
    <location>
        <begin position="17"/>
        <end position="221"/>
    </location>
</feature>
<organism evidence="2">
    <name type="scientific">Dolopus genitalis</name>
    <name type="common">Giant Australian assassin fly</name>
    <name type="synonym">Asilus genitalis</name>
    <dbReference type="NCBI Taxonomy" id="2488630"/>
    <lineage>
        <taxon>Eukaryota</taxon>
        <taxon>Metazoa</taxon>
        <taxon>Ecdysozoa</taxon>
        <taxon>Arthropoda</taxon>
        <taxon>Hexapoda</taxon>
        <taxon>Insecta</taxon>
        <taxon>Pterygota</taxon>
        <taxon>Neoptera</taxon>
        <taxon>Endopterygota</taxon>
        <taxon>Diptera</taxon>
        <taxon>Brachycera</taxon>
        <taxon>Muscomorpha</taxon>
        <taxon>Asiloidea</taxon>
        <taxon>Asilidae</taxon>
        <taxon>Asilinae</taxon>
        <taxon>Dolopus</taxon>
    </lineage>
</organism>
<evidence type="ECO:0000313" key="2">
    <source>
        <dbReference type="EMBL" id="AYV99603.1"/>
    </source>
</evidence>
<reference evidence="2" key="1">
    <citation type="journal article" date="2018" name="Toxins">
        <title>Buzz kill: function and proteomic composition of venom from the giant assassin fly Dolopus genitalis (Diptera: Asilidae).</title>
        <authorList>
            <person name="Walker A.A."/>
            <person name="Dobson J."/>
            <person name="Jin J."/>
            <person name="Robinson S.D."/>
            <person name="Herzig V."/>
            <person name="Vetter I."/>
            <person name="King G.F."/>
            <person name="Fry B.G."/>
        </authorList>
    </citation>
    <scope>NUCLEOTIDE SEQUENCE</scope>
    <source>
        <strain evidence="2">Dg82</strain>
        <tissue evidence="2">Venom/thoracic glands</tissue>
    </source>
</reference>
<sequence length="221" mass="24858">MKFVIALAALISVAYAGVPVARNGPQCQAPNGGGLTPVLKEFFGMIPMEQVGVIFVTAVTSDPEVKKVMAFLESEDFHKILTAIHSQPEFTKLMNYACSDLYFDAYYYYNRVAEILGLPPLDRPLFEELYAARARPGLVGMIQDMLDVMPLEKMKAHLKEKIENDEYAKKGIALLRSEDFKKMVKLVENLPEFQNMLKELRGMGVDVDKIMELIKKFLGGK</sequence>
<accession>A0A3G5BIJ4</accession>
<evidence type="ECO:0000256" key="1">
    <source>
        <dbReference type="SAM" id="SignalP"/>
    </source>
</evidence>
<dbReference type="PANTHER" id="PTHR21163">
    <property type="entry name" value="PROTEIN G12"/>
    <property type="match status" value="1"/>
</dbReference>
<keyword evidence="1" id="KW-0732">Signal</keyword>
<name>A0A3G5BIJ4_DOLGE</name>
<proteinExistence type="evidence at transcript level"/>
<dbReference type="EMBL" id="MK075200">
    <property type="protein sequence ID" value="AYV99603.1"/>
    <property type="molecule type" value="mRNA"/>
</dbReference>
<dbReference type="AlphaFoldDB" id="A0A3G5BIJ4"/>
<dbReference type="Pfam" id="PF06757">
    <property type="entry name" value="Ins_allergen_rp"/>
    <property type="match status" value="1"/>
</dbReference>